<organism evidence="4 6">
    <name type="scientific">Archangium gephyra</name>
    <dbReference type="NCBI Taxonomy" id="48"/>
    <lineage>
        <taxon>Bacteria</taxon>
        <taxon>Pseudomonadati</taxon>
        <taxon>Myxococcota</taxon>
        <taxon>Myxococcia</taxon>
        <taxon>Myxococcales</taxon>
        <taxon>Cystobacterineae</taxon>
        <taxon>Archangiaceae</taxon>
        <taxon>Archangium</taxon>
    </lineage>
</organism>
<dbReference type="EMBL" id="QUMU01000005">
    <property type="protein sequence ID" value="REG31694.1"/>
    <property type="molecule type" value="Genomic_DNA"/>
</dbReference>
<keyword evidence="1" id="KW-0732">Signal</keyword>
<reference evidence="4 6" key="1">
    <citation type="submission" date="2015-05" db="EMBL/GenBank/DDBJ databases">
        <title>Genome assembly of Archangium gephyra DSM 2261.</title>
        <authorList>
            <person name="Sharma G."/>
            <person name="Subramanian S."/>
        </authorList>
    </citation>
    <scope>NUCLEOTIDE SEQUENCE [LARGE SCALE GENOMIC DNA]</scope>
    <source>
        <strain evidence="4 6">DSM 2261</strain>
    </source>
</reference>
<protein>
    <submittedName>
        <fullName evidence="4 5">Beta-lactamase</fullName>
    </submittedName>
</protein>
<evidence type="ECO:0000313" key="6">
    <source>
        <dbReference type="Proteomes" id="UP000035579"/>
    </source>
</evidence>
<gene>
    <name evidence="4" type="ORF">AA314_08646</name>
    <name evidence="5" type="ORF">ATI61_10518</name>
</gene>
<dbReference type="Proteomes" id="UP000256345">
    <property type="component" value="Unassembled WGS sequence"/>
</dbReference>
<reference evidence="5 7" key="2">
    <citation type="submission" date="2018-08" db="EMBL/GenBank/DDBJ databases">
        <title>Genomic Encyclopedia of Archaeal and Bacterial Type Strains, Phase II (KMG-II): from individual species to whole genera.</title>
        <authorList>
            <person name="Goeker M."/>
        </authorList>
    </citation>
    <scope>NUCLEOTIDE SEQUENCE [LARGE SCALE GENOMIC DNA]</scope>
    <source>
        <strain evidence="5 7">DSM 2261</strain>
    </source>
</reference>
<feature type="signal peptide" evidence="1">
    <location>
        <begin position="1"/>
        <end position="23"/>
    </location>
</feature>
<feature type="domain" description="Beta-lactamase-related" evidence="2">
    <location>
        <begin position="45"/>
        <end position="371"/>
    </location>
</feature>
<evidence type="ECO:0000313" key="5">
    <source>
        <dbReference type="EMBL" id="REG31694.1"/>
    </source>
</evidence>
<sequence length="520" mass="57933">MPRRAAVLPLLFMLLLVLGASPAAGQPAPLSGFDDYTNSSLRDWNVPGLAVSVVKDGKVVFSKGYGVRKVGESAPVDEHTGFSIGSISKSFAAMGLGMLVDEGKVSWDDPVSQYLPYFQLHDPYVTREFTLRDLLVHRSGLPQVCGGILWYGSDYSREEVLKRLRYIKPVSSFRGTFAYQSVTYMAVGEVIRAVSGKSWEDFTRERIFAPLGMNESSSLFRDLKKSKNLALPHVRIDGRPVAIAYRDSDALGPGGAIVSSAHDMARYMQLLLAGGTFDGKKLYGEKVAQELFTPQMLVPERPSSRPELQALNSWFNAYGFGWFLREYRGRKLVFHTGGMDGMAAMVVLVPEEKLGITVLTHNDGGLFYPLALRMLDAYLGAPPTDWAGILLKYRGEGEKKAKDAEAALVASRVQGTKPSLELVRYAGGYRDRMYGDLSIAQENGKLVLRFSHSPSFTADLEHWQYDTFRLHWRDPMNWPKGFLTFSLDAKGKLKGFEFDQPSLLDVHFNELTVERVPEAR</sequence>
<dbReference type="EMBL" id="CP011509">
    <property type="protein sequence ID" value="AKJ07020.1"/>
    <property type="molecule type" value="Genomic_DNA"/>
</dbReference>
<dbReference type="InterPro" id="IPR021860">
    <property type="entry name" value="Peptidase_S12_Pab87-rel_C"/>
</dbReference>
<evidence type="ECO:0000256" key="1">
    <source>
        <dbReference type="SAM" id="SignalP"/>
    </source>
</evidence>
<evidence type="ECO:0000313" key="4">
    <source>
        <dbReference type="EMBL" id="AKJ07020.1"/>
    </source>
</evidence>
<name>A0AAC8TIN7_9BACT</name>
<dbReference type="Pfam" id="PF00144">
    <property type="entry name" value="Beta-lactamase"/>
    <property type="match status" value="1"/>
</dbReference>
<accession>A0AAC8TIN7</accession>
<dbReference type="RefSeq" id="WP_169800806.1">
    <property type="nucleotide sequence ID" value="NZ_CP011509.1"/>
</dbReference>
<dbReference type="PANTHER" id="PTHR46825:SF15">
    <property type="entry name" value="BETA-LACTAMASE-RELATED DOMAIN-CONTAINING PROTEIN"/>
    <property type="match status" value="1"/>
</dbReference>
<dbReference type="InterPro" id="IPR050491">
    <property type="entry name" value="AmpC-like"/>
</dbReference>
<keyword evidence="7" id="KW-1185">Reference proteome</keyword>
<feature type="chain" id="PRO_5042088689" evidence="1">
    <location>
        <begin position="24"/>
        <end position="520"/>
    </location>
</feature>
<proteinExistence type="predicted"/>
<dbReference type="PANTHER" id="PTHR46825">
    <property type="entry name" value="D-ALANYL-D-ALANINE-CARBOXYPEPTIDASE/ENDOPEPTIDASE AMPH"/>
    <property type="match status" value="1"/>
</dbReference>
<dbReference type="AlphaFoldDB" id="A0AAC8TIN7"/>
<evidence type="ECO:0000259" key="3">
    <source>
        <dbReference type="Pfam" id="PF11954"/>
    </source>
</evidence>
<dbReference type="InterPro" id="IPR001466">
    <property type="entry name" value="Beta-lactam-related"/>
</dbReference>
<evidence type="ECO:0000259" key="2">
    <source>
        <dbReference type="Pfam" id="PF00144"/>
    </source>
</evidence>
<dbReference type="Pfam" id="PF11954">
    <property type="entry name" value="DUF3471"/>
    <property type="match status" value="1"/>
</dbReference>
<dbReference type="Gene3D" id="2.40.128.600">
    <property type="match status" value="1"/>
</dbReference>
<dbReference type="Gene3D" id="3.40.710.10">
    <property type="entry name" value="DD-peptidase/beta-lactamase superfamily"/>
    <property type="match status" value="1"/>
</dbReference>
<dbReference type="InterPro" id="IPR012338">
    <property type="entry name" value="Beta-lactam/transpept-like"/>
</dbReference>
<dbReference type="KEGG" id="age:AA314_08646"/>
<evidence type="ECO:0000313" key="7">
    <source>
        <dbReference type="Proteomes" id="UP000256345"/>
    </source>
</evidence>
<feature type="domain" description="Peptidase S12 Pab87-related C-terminal" evidence="3">
    <location>
        <begin position="412"/>
        <end position="503"/>
    </location>
</feature>
<dbReference type="Proteomes" id="UP000035579">
    <property type="component" value="Chromosome"/>
</dbReference>
<dbReference type="SUPFAM" id="SSF56601">
    <property type="entry name" value="beta-lactamase/transpeptidase-like"/>
    <property type="match status" value="1"/>
</dbReference>